<dbReference type="PANTHER" id="PTHR43272">
    <property type="entry name" value="LONG-CHAIN-FATTY-ACID--COA LIGASE"/>
    <property type="match status" value="1"/>
</dbReference>
<dbReference type="InterPro" id="IPR020845">
    <property type="entry name" value="AMP-binding_CS"/>
</dbReference>
<reference evidence="7 8" key="1">
    <citation type="submission" date="2011-07" db="EMBL/GenBank/DDBJ databases">
        <title>Genome Sequence of Propionibacterium acnes SK182B-JCVI.</title>
        <authorList>
            <person name="Durkin A.S."/>
            <person name="Madupu R."/>
            <person name="Hostetler J."/>
            <person name="Radune D."/>
            <person name="Torralba M."/>
            <person name="Methe B."/>
            <person name="Sutton G."/>
            <person name="Strausberg R.L."/>
            <person name="Nelson K.E."/>
        </authorList>
    </citation>
    <scope>NUCLEOTIDE SEQUENCE [LARGE SCALE GENOMIC DNA]</scope>
    <source>
        <strain evidence="7 8">SK182B-JCVI</strain>
    </source>
</reference>
<keyword evidence="4" id="KW-0443">Lipid metabolism</keyword>
<dbReference type="SUPFAM" id="SSF56801">
    <property type="entry name" value="Acetyl-CoA synthetase-like"/>
    <property type="match status" value="1"/>
</dbReference>
<dbReference type="eggNOG" id="COG1022">
    <property type="taxonomic scope" value="Bacteria"/>
</dbReference>
<dbReference type="InterPro" id="IPR000873">
    <property type="entry name" value="AMP-dep_synth/lig_dom"/>
</dbReference>
<dbReference type="Pfam" id="PF23562">
    <property type="entry name" value="AMP-binding_C_3"/>
    <property type="match status" value="1"/>
</dbReference>
<dbReference type="PATRIC" id="fig|1051006.4.peg.1981"/>
<dbReference type="Proteomes" id="UP000007832">
    <property type="component" value="Unassembled WGS sequence"/>
</dbReference>
<evidence type="ECO:0000259" key="6">
    <source>
        <dbReference type="Pfam" id="PF00501"/>
    </source>
</evidence>
<dbReference type="GO" id="GO:0016020">
    <property type="term" value="C:membrane"/>
    <property type="evidence" value="ECO:0007669"/>
    <property type="project" value="TreeGrafter"/>
</dbReference>
<proteinExistence type="inferred from homology"/>
<gene>
    <name evidence="7" type="ORF">HMPREF1162_1066</name>
</gene>
<evidence type="ECO:0000256" key="4">
    <source>
        <dbReference type="ARBA" id="ARBA00023098"/>
    </source>
</evidence>
<comment type="caution">
    <text evidence="7">The sequence shown here is derived from an EMBL/GenBank/DDBJ whole genome shotgun (WGS) entry which is preliminary data.</text>
</comment>
<name>F9NXR5_9ACTN</name>
<evidence type="ECO:0000313" key="8">
    <source>
        <dbReference type="Proteomes" id="UP000007832"/>
    </source>
</evidence>
<keyword evidence="3" id="KW-0276">Fatty acid metabolism</keyword>
<dbReference type="GO" id="GO:0004467">
    <property type="term" value="F:long-chain fatty acid-CoA ligase activity"/>
    <property type="evidence" value="ECO:0007669"/>
    <property type="project" value="TreeGrafter"/>
</dbReference>
<dbReference type="STRING" id="1574624.GCA_001642025_00984"/>
<dbReference type="CDD" id="cd05907">
    <property type="entry name" value="VL_LC_FACS_like"/>
    <property type="match status" value="1"/>
</dbReference>
<evidence type="ECO:0000256" key="5">
    <source>
        <dbReference type="ARBA" id="ARBA00032875"/>
    </source>
</evidence>
<protein>
    <recommendedName>
        <fullName evidence="5">Acyl-CoA synthetase</fullName>
    </recommendedName>
</protein>
<dbReference type="AlphaFoldDB" id="F9NXR5"/>
<evidence type="ECO:0000256" key="3">
    <source>
        <dbReference type="ARBA" id="ARBA00022832"/>
    </source>
</evidence>
<dbReference type="Gene3D" id="3.40.50.12780">
    <property type="entry name" value="N-terminal domain of ligase-like"/>
    <property type="match status" value="1"/>
</dbReference>
<dbReference type="PROSITE" id="PS00455">
    <property type="entry name" value="AMP_BINDING"/>
    <property type="match status" value="1"/>
</dbReference>
<dbReference type="Pfam" id="PF00501">
    <property type="entry name" value="AMP-binding"/>
    <property type="match status" value="1"/>
</dbReference>
<dbReference type="PANTHER" id="PTHR43272:SF32">
    <property type="entry name" value="AMP-DEPENDENT SYNTHETASE_LIGASE DOMAIN-CONTAINING PROTEIN"/>
    <property type="match status" value="1"/>
</dbReference>
<evidence type="ECO:0000256" key="1">
    <source>
        <dbReference type="ARBA" id="ARBA00006432"/>
    </source>
</evidence>
<accession>F9NXR5</accession>
<organism evidence="7 8">
    <name type="scientific">[Propionibacterium] namnetense SK182B-JCVI</name>
    <dbReference type="NCBI Taxonomy" id="1051006"/>
    <lineage>
        <taxon>Bacteria</taxon>
        <taxon>Bacillati</taxon>
        <taxon>Actinomycetota</taxon>
        <taxon>Actinomycetes</taxon>
        <taxon>Propionibacteriales</taxon>
        <taxon>Propionibacteriaceae</taxon>
        <taxon>Cutibacterium</taxon>
    </lineage>
</organism>
<keyword evidence="2" id="KW-0436">Ligase</keyword>
<evidence type="ECO:0000313" key="7">
    <source>
        <dbReference type="EMBL" id="EGR95022.1"/>
    </source>
</evidence>
<comment type="similarity">
    <text evidence="1">Belongs to the ATP-dependent AMP-binding enzyme family.</text>
</comment>
<sequence>MFMSRISDEETLAVQRKLLAASAKNFGAMLDRQADAHPNRIAFLTPSGPDDEPNTWLPMTFAEFRRQAHEVAAGLIEFGLSREGRVALLSGTRTEWIIADMAISCAGGATTTIYPNSGPQEASFILVDSDSSILFVDSTAQVAKIQGRPEVDAVVRHIISFVDDSEQTGVRDDRLTTMADVIAKGRRRLAAEPDLVRRMIDSIEPDDLCTLIYTSGTTGTPKGVELTHQAWTYMGQAWKSLDMLRGGDVHLLWLPLSHAFGKCLIAICVEIGMTQAVEPRIPRLARSLGEVKPRVMCGVPRIFEKIRAGVMTAAPQGRLTSRVSRWAFATGRDAQQYRRAGDRLPATLAAKRKIADALVFSTLRRKLGGIEFMVSGGAKLSEQVQQWFFSAGIPIVEGYGATEIGAVAFFSGPTAIRTGTVGPVVPGCLTRIAADGEVLVSGPIVARGYHNLPEKTAETFTDGWFHTGDIGEFDEENYLRITDRKRDLFKTSGGKYVAPQKVEATLMANCPYLSNAVVLGEGHKYAVALLTLDKDALMTWGKRHGKAEASYAELTADPRVRRSIQGYVDRANSRLERWETVKKFAILDHDLTEDSHSVTTSLKVRRGVVAEKYAHLLDEMFADENDQPGAAGGSAAS</sequence>
<dbReference type="InterPro" id="IPR042099">
    <property type="entry name" value="ANL_N_sf"/>
</dbReference>
<feature type="domain" description="AMP-dependent synthetase/ligase" evidence="6">
    <location>
        <begin position="30"/>
        <end position="450"/>
    </location>
</feature>
<evidence type="ECO:0000256" key="2">
    <source>
        <dbReference type="ARBA" id="ARBA00022598"/>
    </source>
</evidence>
<dbReference type="EMBL" id="AFUN01000043">
    <property type="protein sequence ID" value="EGR95022.1"/>
    <property type="molecule type" value="Genomic_DNA"/>
</dbReference>